<protein>
    <submittedName>
        <fullName evidence="2">Multi-copy leucine-rich repeat protein, putative</fullName>
    </submittedName>
</protein>
<dbReference type="Proteomes" id="UP000051952">
    <property type="component" value="Unassembled WGS sequence"/>
</dbReference>
<gene>
    <name evidence="2" type="ORF">BSAL_59850</name>
</gene>
<name>A0A0S4IQP0_BODSA</name>
<keyword evidence="1" id="KW-0175">Coiled coil</keyword>
<reference evidence="3" key="1">
    <citation type="submission" date="2015-09" db="EMBL/GenBank/DDBJ databases">
        <authorList>
            <consortium name="Pathogen Informatics"/>
        </authorList>
    </citation>
    <scope>NUCLEOTIDE SEQUENCE [LARGE SCALE GENOMIC DNA]</scope>
    <source>
        <strain evidence="3">Lake Konstanz</strain>
    </source>
</reference>
<sequence>MRCCIPQHLGLTSQRCGMLAVCAGTFRFQTSSNGSPPGDPRHQTSLEPLAMAVTSWLTKVHADKRAPKSGNVFATWDEDQSHLGDMQRYLDGSAPKAPRCGEIPFKLSGSVEHDVLRHVWHREKSYKKSSSSTVGQQRTSLLCNSRFSGTGKTTLLQLTTVKAVRVLGLMVDEHVEAGGVRTSMVARGANDDSEEAKRAHRKRPLGFYVTFNTPVTPSSDDQKYLHTEEFPLLTAIALRMAYSVVPSDNRESYQDFTEKIEPHCDKNSDRNNFNSIIKALRNELDWEGPMFIAIDEFRKPYEGRAYGERRKGLSRMCAFLLDNALPLLPLPMPGHTVYTSYIAVSVYDAVDTVQLATDSDRKLIAQAMPSLSVRDIAQLKNYPESLHDTYLQILDERRKVIGRLRPHQILFLLHMALSTGTPRVMSDCLEGHAQKTLLSAEGDVLTSFHPSEAMLNSMFWNLTTPTMKGNAEITELLCICAAQLVAGFTTIDIFVGEKNWIYRVFALDPGMAEGCTVTDVTSILQHGKEPSMPMSLMKENMPSTQTRVLVSPGFLEVVLDSWPPSGCSSTREHVRALMDILKYHTELAIALVRVGETLVAHGGKIENDSSHLSVCDKLIGKWTNTTRVGFEDLTFDALCLHLSCALEVQNTPNRFLFEALKRVCSKVTDTIDLSTEIMDGKLERVVIPNFPSFFFDAFATKDAELNESDAMSKRLVETLEASAKALNTQYDALQKAVAIMTNQRPRTTIPPSAGNTSFVRLQRALAKGHHFCFQPSNPNNQGENGVVFLRNKSRNKSDRVVSSDEAEWTVLLLQNKFWFRDTQQVKGLQGKKGSQESGNTASENADGEVISVVAKWRDSIGHLPAAVLDTTRKVHTLRYVRILVTANPVEEHHFTPLAMDSDEQAQRIDLLRRANAAFVDSGTAKFDSISALAGKWVDETRAKFKKANAKYQKMKRLKKNQDSGLKPPLKNEHLMAGRRAKELLRHLKQPSKSAVKRGEVIAECRMDLDKITQWCPTVGLFASNIIVIRDLAGDGATDDAQGGK</sequence>
<keyword evidence="3" id="KW-1185">Reference proteome</keyword>
<dbReference type="EMBL" id="CYKH01000255">
    <property type="protein sequence ID" value="CUF17463.1"/>
    <property type="molecule type" value="Genomic_DNA"/>
</dbReference>
<dbReference type="AlphaFoldDB" id="A0A0S4IQP0"/>
<evidence type="ECO:0000313" key="2">
    <source>
        <dbReference type="EMBL" id="CUF17463.1"/>
    </source>
</evidence>
<feature type="coiled-coil region" evidence="1">
    <location>
        <begin position="716"/>
        <end position="743"/>
    </location>
</feature>
<organism evidence="2 3">
    <name type="scientific">Bodo saltans</name>
    <name type="common">Flagellated protozoan</name>
    <dbReference type="NCBI Taxonomy" id="75058"/>
    <lineage>
        <taxon>Eukaryota</taxon>
        <taxon>Discoba</taxon>
        <taxon>Euglenozoa</taxon>
        <taxon>Kinetoplastea</taxon>
        <taxon>Metakinetoplastina</taxon>
        <taxon>Eubodonida</taxon>
        <taxon>Bodonidae</taxon>
        <taxon>Bodo</taxon>
    </lineage>
</organism>
<evidence type="ECO:0000313" key="3">
    <source>
        <dbReference type="Proteomes" id="UP000051952"/>
    </source>
</evidence>
<proteinExistence type="predicted"/>
<accession>A0A0S4IQP0</accession>
<evidence type="ECO:0000256" key="1">
    <source>
        <dbReference type="SAM" id="Coils"/>
    </source>
</evidence>
<dbReference type="VEuPathDB" id="TriTrypDB:BSAL_59850"/>